<dbReference type="Proteomes" id="UP000321337">
    <property type="component" value="Unassembled WGS sequence"/>
</dbReference>
<feature type="compositionally biased region" description="Basic and acidic residues" evidence="1">
    <location>
        <begin position="40"/>
        <end position="57"/>
    </location>
</feature>
<dbReference type="AlphaFoldDB" id="A0A512L936"/>
<feature type="region of interest" description="Disordered" evidence="1">
    <location>
        <begin position="37"/>
        <end position="57"/>
    </location>
</feature>
<reference evidence="2 3" key="1">
    <citation type="submission" date="2019-07" db="EMBL/GenBank/DDBJ databases">
        <title>Whole genome shotgun sequence of Thiobacillus plumbophilus NBRC 107929.</title>
        <authorList>
            <person name="Hosoyama A."/>
            <person name="Uohara A."/>
            <person name="Ohji S."/>
            <person name="Ichikawa N."/>
        </authorList>
    </citation>
    <scope>NUCLEOTIDE SEQUENCE [LARGE SCALE GENOMIC DNA]</scope>
    <source>
        <strain evidence="2 3">NBRC 107929</strain>
    </source>
</reference>
<evidence type="ECO:0000313" key="2">
    <source>
        <dbReference type="EMBL" id="GEP30977.1"/>
    </source>
</evidence>
<comment type="caution">
    <text evidence="2">The sequence shown here is derived from an EMBL/GenBank/DDBJ whole genome shotgun (WGS) entry which is preliminary data.</text>
</comment>
<protein>
    <submittedName>
        <fullName evidence="2">Uncharacterized protein</fullName>
    </submittedName>
</protein>
<gene>
    <name evidence="2" type="ORF">TPL01_21150</name>
</gene>
<evidence type="ECO:0000256" key="1">
    <source>
        <dbReference type="SAM" id="MobiDB-lite"/>
    </source>
</evidence>
<keyword evidence="3" id="KW-1185">Reference proteome</keyword>
<evidence type="ECO:0000313" key="3">
    <source>
        <dbReference type="Proteomes" id="UP000321337"/>
    </source>
</evidence>
<accession>A0A512L936</accession>
<proteinExistence type="predicted"/>
<name>A0A512L936_9PROT</name>
<sequence length="57" mass="6411">MPGKQFGIKRFAVEGTEAAHGPDDIFNTERIPGRVAADIDTTRSDQAEKSARHWWLE</sequence>
<dbReference type="EMBL" id="BKAD01000021">
    <property type="protein sequence ID" value="GEP30977.1"/>
    <property type="molecule type" value="Genomic_DNA"/>
</dbReference>
<organism evidence="2 3">
    <name type="scientific">Sulfuriferula plumbiphila</name>
    <dbReference type="NCBI Taxonomy" id="171865"/>
    <lineage>
        <taxon>Bacteria</taxon>
        <taxon>Pseudomonadati</taxon>
        <taxon>Pseudomonadota</taxon>
        <taxon>Betaproteobacteria</taxon>
        <taxon>Nitrosomonadales</taxon>
        <taxon>Sulfuricellaceae</taxon>
        <taxon>Sulfuriferula</taxon>
    </lineage>
</organism>